<feature type="region of interest" description="Disordered" evidence="1">
    <location>
        <begin position="127"/>
        <end position="156"/>
    </location>
</feature>
<gene>
    <name evidence="2" type="ORF">CASFOL_006607</name>
</gene>
<dbReference type="PANTHER" id="PTHR33356">
    <property type="entry name" value="TIP41-LIKE PROTEIN"/>
    <property type="match status" value="1"/>
</dbReference>
<protein>
    <submittedName>
        <fullName evidence="2">Uncharacterized protein</fullName>
    </submittedName>
</protein>
<feature type="region of interest" description="Disordered" evidence="1">
    <location>
        <begin position="76"/>
        <end position="100"/>
    </location>
</feature>
<dbReference type="AlphaFoldDB" id="A0ABD3E7T4"/>
<proteinExistence type="predicted"/>
<reference evidence="3" key="1">
    <citation type="journal article" date="2024" name="IScience">
        <title>Strigolactones Initiate the Formation of Haustorium-like Structures in Castilleja.</title>
        <authorList>
            <person name="Buerger M."/>
            <person name="Peterson D."/>
            <person name="Chory J."/>
        </authorList>
    </citation>
    <scope>NUCLEOTIDE SEQUENCE [LARGE SCALE GENOMIC DNA]</scope>
</reference>
<accession>A0ABD3E7T4</accession>
<dbReference type="PANTHER" id="PTHR33356:SF17">
    <property type="entry name" value="TPX2 CENTRAL DOMAIN-CONTAINING PROTEIN"/>
    <property type="match status" value="1"/>
</dbReference>
<name>A0ABD3E7T4_9LAMI</name>
<evidence type="ECO:0000256" key="1">
    <source>
        <dbReference type="SAM" id="MobiDB-lite"/>
    </source>
</evidence>
<keyword evidence="3" id="KW-1185">Reference proteome</keyword>
<evidence type="ECO:0000313" key="3">
    <source>
        <dbReference type="Proteomes" id="UP001632038"/>
    </source>
</evidence>
<sequence length="325" mass="35841">MAGSVEEAGFWLPSEFFDDFGSDKEYLGKNHAADPVSEFCFPTEFPYDFHTETGDNFKEKRRVMSTSPQSTLSHLWSFSSRSSGGSSSGSPNVVISPPATPLGTAEKDAVGELIYRAAGQVAKLKLNSGDASGPAKHSGLPGPPKRPEQLANKQPSPSVLHNIYLEEQMMKQQMMNNGWAVQPNPTRIGRSGSRGFLFGGAAVKRESAGTGVFLPRRYANNSISNDCAANAYSSDYRKSPGQYSSAPNIPERNVHALNKKNFDRINGYVPSQSQFQPKFNPGFVSEYDMLMARRNALIVQHRRSLLLEKSSPMSRVMCLPREWTY</sequence>
<organism evidence="2 3">
    <name type="scientific">Castilleja foliolosa</name>
    <dbReference type="NCBI Taxonomy" id="1961234"/>
    <lineage>
        <taxon>Eukaryota</taxon>
        <taxon>Viridiplantae</taxon>
        <taxon>Streptophyta</taxon>
        <taxon>Embryophyta</taxon>
        <taxon>Tracheophyta</taxon>
        <taxon>Spermatophyta</taxon>
        <taxon>Magnoliopsida</taxon>
        <taxon>eudicotyledons</taxon>
        <taxon>Gunneridae</taxon>
        <taxon>Pentapetalae</taxon>
        <taxon>asterids</taxon>
        <taxon>lamiids</taxon>
        <taxon>Lamiales</taxon>
        <taxon>Orobanchaceae</taxon>
        <taxon>Pedicularideae</taxon>
        <taxon>Castillejinae</taxon>
        <taxon>Castilleja</taxon>
    </lineage>
</organism>
<comment type="caution">
    <text evidence="2">The sequence shown here is derived from an EMBL/GenBank/DDBJ whole genome shotgun (WGS) entry which is preliminary data.</text>
</comment>
<dbReference type="Proteomes" id="UP001632038">
    <property type="component" value="Unassembled WGS sequence"/>
</dbReference>
<evidence type="ECO:0000313" key="2">
    <source>
        <dbReference type="EMBL" id="KAL3650204.1"/>
    </source>
</evidence>
<dbReference type="EMBL" id="JAVIJP010000007">
    <property type="protein sequence ID" value="KAL3650204.1"/>
    <property type="molecule type" value="Genomic_DNA"/>
</dbReference>
<feature type="compositionally biased region" description="Low complexity" evidence="1">
    <location>
        <begin position="77"/>
        <end position="90"/>
    </location>
</feature>